<dbReference type="GO" id="GO:0042796">
    <property type="term" value="P:snRNA transcription by RNA polymerase III"/>
    <property type="evidence" value="ECO:0007669"/>
    <property type="project" value="TreeGrafter"/>
</dbReference>
<evidence type="ECO:0000256" key="1">
    <source>
        <dbReference type="SAM" id="MobiDB-lite"/>
    </source>
</evidence>
<dbReference type="InterPro" id="IPR019188">
    <property type="entry name" value="SNAPC1"/>
</dbReference>
<dbReference type="GO" id="GO:0043565">
    <property type="term" value="F:sequence-specific DNA binding"/>
    <property type="evidence" value="ECO:0007669"/>
    <property type="project" value="TreeGrafter"/>
</dbReference>
<accession>A0A8T0I4S6</accession>
<dbReference type="Proteomes" id="UP000822688">
    <property type="component" value="Chromosome 5"/>
</dbReference>
<dbReference type="PANTHER" id="PTHR15131:SF3">
    <property type="entry name" value="SNRNA-ACTIVATING PROTEIN COMPLEX SUBUNIT 1"/>
    <property type="match status" value="1"/>
</dbReference>
<dbReference type="AlphaFoldDB" id="A0A8T0I4S6"/>
<dbReference type="GO" id="GO:0019185">
    <property type="term" value="C:snRNA-activating protein complex"/>
    <property type="evidence" value="ECO:0007669"/>
    <property type="project" value="TreeGrafter"/>
</dbReference>
<name>A0A8T0I4S6_CERPU</name>
<protein>
    <submittedName>
        <fullName evidence="2">Uncharacterized protein</fullName>
    </submittedName>
</protein>
<reference evidence="2" key="1">
    <citation type="submission" date="2020-06" db="EMBL/GenBank/DDBJ databases">
        <title>WGS assembly of Ceratodon purpureus strain R40.</title>
        <authorList>
            <person name="Carey S.B."/>
            <person name="Jenkins J."/>
            <person name="Shu S."/>
            <person name="Lovell J.T."/>
            <person name="Sreedasyam A."/>
            <person name="Maumus F."/>
            <person name="Tiley G.P."/>
            <person name="Fernandez-Pozo N."/>
            <person name="Barry K."/>
            <person name="Chen C."/>
            <person name="Wang M."/>
            <person name="Lipzen A."/>
            <person name="Daum C."/>
            <person name="Saski C.A."/>
            <person name="Payton A.C."/>
            <person name="Mcbreen J.C."/>
            <person name="Conrad R.E."/>
            <person name="Kollar L.M."/>
            <person name="Olsson S."/>
            <person name="Huttunen S."/>
            <person name="Landis J.B."/>
            <person name="Wickett N.J."/>
            <person name="Johnson M.G."/>
            <person name="Rensing S.A."/>
            <person name="Grimwood J."/>
            <person name="Schmutz J."/>
            <person name="Mcdaniel S.F."/>
        </authorList>
    </citation>
    <scope>NUCLEOTIDE SEQUENCE</scope>
    <source>
        <strain evidence="2">R40</strain>
    </source>
</reference>
<dbReference type="PANTHER" id="PTHR15131">
    <property type="entry name" value="SMALL NUCLEAR RNA ACTIVATING COMPLEX, POLYPEPTIDE 1"/>
    <property type="match status" value="1"/>
</dbReference>
<dbReference type="EMBL" id="CM026425">
    <property type="protein sequence ID" value="KAG0577975.1"/>
    <property type="molecule type" value="Genomic_DNA"/>
</dbReference>
<evidence type="ECO:0000313" key="2">
    <source>
        <dbReference type="EMBL" id="KAG0577975.1"/>
    </source>
</evidence>
<feature type="region of interest" description="Disordered" evidence="1">
    <location>
        <begin position="261"/>
        <end position="280"/>
    </location>
</feature>
<sequence>MDLSAASRDIHELVEAFAGQGGMALAHLRELWKARGFSFIHEACPKDTTQAFFMQSLYSSALGHVKSVDRALSWKLGGLFVLYCLYETQYVEPYYLIYLSLEDLEKLHGLVKELRQIEHAEGLKVVRTMLRKEAFLFGCVSVDQKSIADACEKLANQAAARLKHARFRLLANVPLQEHVYGSLSRDLSLDSVLSVVRDYAAAKKQVFTGLGVVEEDPAAASSFGDELKGLADNWEVQKKDLLSINGLEILPLRVQPAQPKRKRKPVSEIVPQEQVDERTEDDLLEEEILGLIDME</sequence>
<keyword evidence="3" id="KW-1185">Reference proteome</keyword>
<proteinExistence type="predicted"/>
<dbReference type="OrthoDB" id="20127at2759"/>
<dbReference type="Pfam" id="PF09808">
    <property type="entry name" value="SNAPC1"/>
    <property type="match status" value="1"/>
</dbReference>
<comment type="caution">
    <text evidence="2">The sequence shown here is derived from an EMBL/GenBank/DDBJ whole genome shotgun (WGS) entry which is preliminary data.</text>
</comment>
<gene>
    <name evidence="2" type="ORF">KC19_5G195700</name>
</gene>
<evidence type="ECO:0000313" key="3">
    <source>
        <dbReference type="Proteomes" id="UP000822688"/>
    </source>
</evidence>
<dbReference type="GO" id="GO:0042795">
    <property type="term" value="P:snRNA transcription by RNA polymerase II"/>
    <property type="evidence" value="ECO:0007669"/>
    <property type="project" value="TreeGrafter"/>
</dbReference>
<organism evidence="2 3">
    <name type="scientific">Ceratodon purpureus</name>
    <name type="common">Fire moss</name>
    <name type="synonym">Dicranum purpureum</name>
    <dbReference type="NCBI Taxonomy" id="3225"/>
    <lineage>
        <taxon>Eukaryota</taxon>
        <taxon>Viridiplantae</taxon>
        <taxon>Streptophyta</taxon>
        <taxon>Embryophyta</taxon>
        <taxon>Bryophyta</taxon>
        <taxon>Bryophytina</taxon>
        <taxon>Bryopsida</taxon>
        <taxon>Dicranidae</taxon>
        <taxon>Pseudoditrichales</taxon>
        <taxon>Ditrichaceae</taxon>
        <taxon>Ceratodon</taxon>
    </lineage>
</organism>